<dbReference type="PANTHER" id="PTHR42760:SF133">
    <property type="entry name" value="3-OXOACYL-[ACYL-CARRIER-PROTEIN] REDUCTASE"/>
    <property type="match status" value="1"/>
</dbReference>
<evidence type="ECO:0000256" key="1">
    <source>
        <dbReference type="ARBA" id="ARBA00006484"/>
    </source>
</evidence>
<accession>A0A356LF23</accession>
<evidence type="ECO:0000313" key="5">
    <source>
        <dbReference type="Proteomes" id="UP000264036"/>
    </source>
</evidence>
<dbReference type="NCBIfam" id="NF005681">
    <property type="entry name" value="PRK07478.1"/>
    <property type="match status" value="1"/>
</dbReference>
<dbReference type="GO" id="GO:0048038">
    <property type="term" value="F:quinone binding"/>
    <property type="evidence" value="ECO:0007669"/>
    <property type="project" value="TreeGrafter"/>
</dbReference>
<dbReference type="InterPro" id="IPR036291">
    <property type="entry name" value="NAD(P)-bd_dom_sf"/>
</dbReference>
<name>A0A356LF23_9BURK</name>
<keyword evidence="2" id="KW-0560">Oxidoreductase</keyword>
<proteinExistence type="inferred from homology"/>
<sequence>MELKNKSIIITGASSGIGAAAAALFVAEGANVVLGARRGAELDALTKAIAGTGKAVYLAGDVKDEGYADALADLAINEFGRLDGAFNNAGIIGDMGPVPAMTMRNWNDVIAVNLTAAFLAAKSQIPAMSKNGGGSIVFTSSFVGFSNGGMPGMGAYAASKAGLIGLMQSLASDHAADDIRVNALLPGGTITPAAGEGNPDALAFIASLHPMKRMASAKEIAQAAQFLLSDRSSFMTGSPMIVDGGMSVRLT</sequence>
<dbReference type="PRINTS" id="PR00080">
    <property type="entry name" value="SDRFAMILY"/>
</dbReference>
<protein>
    <submittedName>
        <fullName evidence="4">Short-chain dehydrogenase</fullName>
    </submittedName>
</protein>
<evidence type="ECO:0000256" key="2">
    <source>
        <dbReference type="ARBA" id="ARBA00023002"/>
    </source>
</evidence>
<dbReference type="PANTHER" id="PTHR42760">
    <property type="entry name" value="SHORT-CHAIN DEHYDROGENASES/REDUCTASES FAMILY MEMBER"/>
    <property type="match status" value="1"/>
</dbReference>
<comment type="caution">
    <text evidence="4">The sequence shown here is derived from an EMBL/GenBank/DDBJ whole genome shotgun (WGS) entry which is preliminary data.</text>
</comment>
<dbReference type="PROSITE" id="PS00061">
    <property type="entry name" value="ADH_SHORT"/>
    <property type="match status" value="1"/>
</dbReference>
<dbReference type="EMBL" id="DOEK01000025">
    <property type="protein sequence ID" value="HBP29620.1"/>
    <property type="molecule type" value="Genomic_DNA"/>
</dbReference>
<gene>
    <name evidence="4" type="ORF">DD666_09420</name>
</gene>
<dbReference type="AlphaFoldDB" id="A0A356LF23"/>
<dbReference type="Pfam" id="PF13561">
    <property type="entry name" value="adh_short_C2"/>
    <property type="match status" value="1"/>
</dbReference>
<evidence type="ECO:0000313" key="4">
    <source>
        <dbReference type="EMBL" id="HBP29620.1"/>
    </source>
</evidence>
<dbReference type="GO" id="GO:0006633">
    <property type="term" value="P:fatty acid biosynthetic process"/>
    <property type="evidence" value="ECO:0007669"/>
    <property type="project" value="TreeGrafter"/>
</dbReference>
<dbReference type="InterPro" id="IPR020904">
    <property type="entry name" value="Sc_DH/Rdtase_CS"/>
</dbReference>
<dbReference type="Proteomes" id="UP000264036">
    <property type="component" value="Unassembled WGS sequence"/>
</dbReference>
<dbReference type="Gene3D" id="3.40.50.720">
    <property type="entry name" value="NAD(P)-binding Rossmann-like Domain"/>
    <property type="match status" value="1"/>
</dbReference>
<evidence type="ECO:0000259" key="3">
    <source>
        <dbReference type="SMART" id="SM00822"/>
    </source>
</evidence>
<dbReference type="CDD" id="cd05233">
    <property type="entry name" value="SDR_c"/>
    <property type="match status" value="1"/>
</dbReference>
<feature type="domain" description="Ketoreductase" evidence="3">
    <location>
        <begin position="6"/>
        <end position="198"/>
    </location>
</feature>
<reference evidence="4 5" key="1">
    <citation type="journal article" date="2018" name="Nat. Biotechnol.">
        <title>A standardized bacterial taxonomy based on genome phylogeny substantially revises the tree of life.</title>
        <authorList>
            <person name="Parks D.H."/>
            <person name="Chuvochina M."/>
            <person name="Waite D.W."/>
            <person name="Rinke C."/>
            <person name="Skarshewski A."/>
            <person name="Chaumeil P.A."/>
            <person name="Hugenholtz P."/>
        </authorList>
    </citation>
    <scope>NUCLEOTIDE SEQUENCE [LARGE SCALE GENOMIC DNA]</scope>
    <source>
        <strain evidence="4">UBA10707</strain>
    </source>
</reference>
<dbReference type="SMART" id="SM00822">
    <property type="entry name" value="PKS_KR"/>
    <property type="match status" value="1"/>
</dbReference>
<dbReference type="PRINTS" id="PR00081">
    <property type="entry name" value="GDHRDH"/>
</dbReference>
<dbReference type="SUPFAM" id="SSF51735">
    <property type="entry name" value="NAD(P)-binding Rossmann-fold domains"/>
    <property type="match status" value="1"/>
</dbReference>
<dbReference type="FunFam" id="3.40.50.720:FF:000084">
    <property type="entry name" value="Short-chain dehydrogenase reductase"/>
    <property type="match status" value="1"/>
</dbReference>
<dbReference type="GO" id="GO:0016616">
    <property type="term" value="F:oxidoreductase activity, acting on the CH-OH group of donors, NAD or NADP as acceptor"/>
    <property type="evidence" value="ECO:0007669"/>
    <property type="project" value="TreeGrafter"/>
</dbReference>
<dbReference type="InterPro" id="IPR002347">
    <property type="entry name" value="SDR_fam"/>
</dbReference>
<comment type="similarity">
    <text evidence="1">Belongs to the short-chain dehydrogenases/reductases (SDR) family.</text>
</comment>
<dbReference type="InterPro" id="IPR057326">
    <property type="entry name" value="KR_dom"/>
</dbReference>
<organism evidence="4 5">
    <name type="scientific">Advenella kashmirensis</name>
    <dbReference type="NCBI Taxonomy" id="310575"/>
    <lineage>
        <taxon>Bacteria</taxon>
        <taxon>Pseudomonadati</taxon>
        <taxon>Pseudomonadota</taxon>
        <taxon>Betaproteobacteria</taxon>
        <taxon>Burkholderiales</taxon>
        <taxon>Alcaligenaceae</taxon>
    </lineage>
</organism>